<feature type="transmembrane region" description="Helical" evidence="5">
    <location>
        <begin position="151"/>
        <end position="177"/>
    </location>
</feature>
<evidence type="ECO:0000256" key="2">
    <source>
        <dbReference type="ARBA" id="ARBA00022692"/>
    </source>
</evidence>
<feature type="transmembrane region" description="Helical" evidence="5">
    <location>
        <begin position="28"/>
        <end position="50"/>
    </location>
</feature>
<feature type="transmembrane region" description="Helical" evidence="5">
    <location>
        <begin position="446"/>
        <end position="467"/>
    </location>
</feature>
<feature type="transmembrane region" description="Helical" evidence="5">
    <location>
        <begin position="197"/>
        <end position="219"/>
    </location>
</feature>
<dbReference type="SUPFAM" id="SSF161098">
    <property type="entry name" value="MetI-like"/>
    <property type="match status" value="2"/>
</dbReference>
<reference evidence="7" key="1">
    <citation type="submission" date="2023-09" db="EMBL/GenBank/DDBJ databases">
        <title>Genomes of two closely related lineages of the louse Polyplax serrata with different host specificities.</title>
        <authorList>
            <person name="Martinu J."/>
            <person name="Tarabai H."/>
            <person name="Stefka J."/>
            <person name="Hypsa V."/>
        </authorList>
    </citation>
    <scope>NUCLEOTIDE SEQUENCE [LARGE SCALE GENOMIC DNA]</scope>
    <source>
        <strain evidence="7">98ZLc_SE</strain>
    </source>
</reference>
<feature type="transmembrane region" description="Helical" evidence="5">
    <location>
        <begin position="62"/>
        <end position="83"/>
    </location>
</feature>
<comment type="similarity">
    <text evidence="5">Belongs to the binding-protein-dependent transport system permease family.</text>
</comment>
<keyword evidence="3 5" id="KW-1133">Transmembrane helix</keyword>
<dbReference type="Pfam" id="PF00528">
    <property type="entry name" value="BPD_transp_1"/>
    <property type="match status" value="2"/>
</dbReference>
<evidence type="ECO:0000256" key="1">
    <source>
        <dbReference type="ARBA" id="ARBA00004651"/>
    </source>
</evidence>
<dbReference type="Proteomes" id="UP001368618">
    <property type="component" value="Chromosome"/>
</dbReference>
<feature type="transmembrane region" description="Helical" evidence="5">
    <location>
        <begin position="95"/>
        <end position="114"/>
    </location>
</feature>
<evidence type="ECO:0000259" key="6">
    <source>
        <dbReference type="PROSITE" id="PS50928"/>
    </source>
</evidence>
<keyword evidence="2 5" id="KW-0812">Transmembrane</keyword>
<keyword evidence="8" id="KW-1185">Reference proteome</keyword>
<feature type="domain" description="ABC transmembrane type-1" evidence="6">
    <location>
        <begin position="24"/>
        <end position="223"/>
    </location>
</feature>
<feature type="transmembrane region" description="Helical" evidence="5">
    <location>
        <begin position="399"/>
        <end position="419"/>
    </location>
</feature>
<feature type="domain" description="ABC transmembrane type-1" evidence="6">
    <location>
        <begin position="336"/>
        <end position="522"/>
    </location>
</feature>
<dbReference type="EMBL" id="CP135137">
    <property type="protein sequence ID" value="WWR11793.1"/>
    <property type="molecule type" value="Genomic_DNA"/>
</dbReference>
<proteinExistence type="inferred from homology"/>
<dbReference type="Gene3D" id="1.10.3720.10">
    <property type="entry name" value="MetI-like"/>
    <property type="match status" value="2"/>
</dbReference>
<evidence type="ECO:0000313" key="7">
    <source>
        <dbReference type="EMBL" id="WWR11793.1"/>
    </source>
</evidence>
<keyword evidence="4 5" id="KW-0472">Membrane</keyword>
<gene>
    <name evidence="7" type="ORF">RQL39_01780</name>
</gene>
<feature type="transmembrane region" description="Helical" evidence="5">
    <location>
        <begin position="295"/>
        <end position="313"/>
    </location>
</feature>
<feature type="transmembrane region" description="Helical" evidence="5">
    <location>
        <begin position="370"/>
        <end position="393"/>
    </location>
</feature>
<sequence>MVYPYKIGQKLPISLSLFKLPLYSLRTVLRMFIALILSILFTFVFGTFAAKSNKAEKIIIPLIDILQSVPVLSFVSITVNSFVYLFPGCLLGAEFASIFAIFTAQVWNIVLGFYQSLRLLPNDLKEVAEIFQLSAWQKFWKIEVPFSISNLLWNIMISMSSSWFFVVVSEAISIAHYSIHLPGIGSYIALAIECRDLLAVCYSIFAMVIIIFLCDQILFRPLIVWSEKFKIKQCINEDEYKSWLINLMRSGVLIKIIYKKICIFKDHFINTYWIKKVYIKKFNFVKFLYLKQINWLLNFFILIFIGTIIWVLIKFVLMKFNLIEIFHVCLLGAITSIRVLVLIVISSLIWIPIGVYIGLNPKFSQKIQPVIQFVSSIPANLFYPLFVIIIVYFHLNTEIFLTPLMILGMQWYILFNVIAGASNIPSDLRLVADNFNLTGWKWWKRLVFPSIFPFYITGAITASGGAWNASVVSEYVSWGNIVLKANGLGGYIQTNIIDNNFSKVILGTIIMCIYVLMFNHLIWKPLYRLAKNRCCLF</sequence>
<dbReference type="PANTHER" id="PTHR42744">
    <property type="entry name" value="BINDING-PROTEIN-DEPENDENT TRANSPORT SYSTEMS INNER MEMBRANE COMPONENT"/>
    <property type="match status" value="1"/>
</dbReference>
<evidence type="ECO:0000256" key="4">
    <source>
        <dbReference type="ARBA" id="ARBA00023136"/>
    </source>
</evidence>
<protein>
    <submittedName>
        <fullName evidence="7">ABC transporter permease subunit</fullName>
    </submittedName>
</protein>
<comment type="subcellular location">
    <subcellularLocation>
        <location evidence="1 5">Cell membrane</location>
        <topology evidence="1 5">Multi-pass membrane protein</topology>
    </subcellularLocation>
</comment>
<feature type="transmembrane region" description="Helical" evidence="5">
    <location>
        <begin position="325"/>
        <end position="358"/>
    </location>
</feature>
<evidence type="ECO:0000256" key="3">
    <source>
        <dbReference type="ARBA" id="ARBA00022989"/>
    </source>
</evidence>
<keyword evidence="5" id="KW-0813">Transport</keyword>
<dbReference type="CDD" id="cd06261">
    <property type="entry name" value="TM_PBP2"/>
    <property type="match status" value="2"/>
</dbReference>
<dbReference type="PANTHER" id="PTHR42744:SF1">
    <property type="entry name" value="BINDING-PROTEIN-DEPENDENT TRANSPORT SYSTEMS INNER MEMBRANE COMPONENT"/>
    <property type="match status" value="1"/>
</dbReference>
<dbReference type="RefSeq" id="WP_338516293.1">
    <property type="nucleotide sequence ID" value="NZ_CP135137.1"/>
</dbReference>
<dbReference type="InterPro" id="IPR000515">
    <property type="entry name" value="MetI-like"/>
</dbReference>
<accession>A0ABZ2GWF7</accession>
<name>A0ABZ2GWF7_9GAMM</name>
<dbReference type="PROSITE" id="PS50928">
    <property type="entry name" value="ABC_TM1"/>
    <property type="match status" value="2"/>
</dbReference>
<organism evidence="7 8">
    <name type="scientific">Candidatus Legionella polyplacis</name>
    <dbReference type="NCBI Taxonomy" id="2005262"/>
    <lineage>
        <taxon>Bacteria</taxon>
        <taxon>Pseudomonadati</taxon>
        <taxon>Pseudomonadota</taxon>
        <taxon>Gammaproteobacteria</taxon>
        <taxon>Legionellales</taxon>
        <taxon>Legionellaceae</taxon>
        <taxon>Legionella</taxon>
    </lineage>
</organism>
<evidence type="ECO:0000256" key="5">
    <source>
        <dbReference type="RuleBase" id="RU363032"/>
    </source>
</evidence>
<evidence type="ECO:0000313" key="8">
    <source>
        <dbReference type="Proteomes" id="UP001368618"/>
    </source>
</evidence>
<dbReference type="InterPro" id="IPR035906">
    <property type="entry name" value="MetI-like_sf"/>
</dbReference>
<feature type="transmembrane region" description="Helical" evidence="5">
    <location>
        <begin position="504"/>
        <end position="523"/>
    </location>
</feature>